<dbReference type="EMBL" id="CP104758">
    <property type="protein sequence ID" value="WBG92632.1"/>
    <property type="molecule type" value="Genomic_DNA"/>
</dbReference>
<dbReference type="AlphaFoldDB" id="A0AAJ5UBI5"/>
<protein>
    <submittedName>
        <fullName evidence="1">Uncharacterized protein</fullName>
    </submittedName>
</protein>
<dbReference type="Proteomes" id="UP001211544">
    <property type="component" value="Chromosome"/>
</dbReference>
<reference evidence="1 2" key="1">
    <citation type="journal article" date="2022" name="J Glob Antimicrob Resist">
        <title>First complete genome of a multidrug resistant strain of the novel human pathogen Kalamiella piersonii (GABEKP28) identified in human saliva.</title>
        <authorList>
            <person name="McDonagh F."/>
            <person name="Singh N.K."/>
            <person name="Venkateswaran K."/>
            <person name="Lonappan A.M."/>
            <person name="Hallahan B."/>
            <person name="Tuohy A."/>
            <person name="Burke L."/>
            <person name="Kovarova A."/>
            <person name="Miliotis G."/>
        </authorList>
    </citation>
    <scope>NUCLEOTIDE SEQUENCE [LARGE SCALE GENOMIC DNA]</scope>
    <source>
        <strain evidence="1 2">GABEKP28</strain>
    </source>
</reference>
<proteinExistence type="predicted"/>
<gene>
    <name evidence="1" type="ORF">N5580_09015</name>
</gene>
<accession>A0AAJ5UBI5</accession>
<keyword evidence="2" id="KW-1185">Reference proteome</keyword>
<dbReference type="KEGG" id="kpie:N5580_09015"/>
<name>A0AAJ5UBI5_9GAMM</name>
<dbReference type="RefSeq" id="WP_126688881.1">
    <property type="nucleotide sequence ID" value="NZ_CP104758.1"/>
</dbReference>
<organism evidence="1 2">
    <name type="scientific">Pantoea piersonii</name>
    <dbReference type="NCBI Taxonomy" id="2364647"/>
    <lineage>
        <taxon>Bacteria</taxon>
        <taxon>Pseudomonadati</taxon>
        <taxon>Pseudomonadota</taxon>
        <taxon>Gammaproteobacteria</taxon>
        <taxon>Enterobacterales</taxon>
        <taxon>Erwiniaceae</taxon>
        <taxon>Pantoea</taxon>
    </lineage>
</organism>
<sequence length="65" mass="7639">MESKYVKDAIHICRLMFGQAVLELLQDNQFVTNAAIEEKVRKMLPDRKPELVYKIAMELLKHDVH</sequence>
<evidence type="ECO:0000313" key="1">
    <source>
        <dbReference type="EMBL" id="WBG92632.1"/>
    </source>
</evidence>
<evidence type="ECO:0000313" key="2">
    <source>
        <dbReference type="Proteomes" id="UP001211544"/>
    </source>
</evidence>